<dbReference type="InterPro" id="IPR017871">
    <property type="entry name" value="ABC_transporter-like_CS"/>
</dbReference>
<keyword evidence="2" id="KW-0813">Transport</keyword>
<evidence type="ECO:0000256" key="4">
    <source>
        <dbReference type="ARBA" id="ARBA00022840"/>
    </source>
</evidence>
<evidence type="ECO:0000256" key="3">
    <source>
        <dbReference type="ARBA" id="ARBA00022741"/>
    </source>
</evidence>
<reference evidence="7 8" key="1">
    <citation type="submission" date="2016-11" db="EMBL/GenBank/DDBJ databases">
        <authorList>
            <person name="Jaros S."/>
            <person name="Januszkiewicz K."/>
            <person name="Wedrychowicz H."/>
        </authorList>
    </citation>
    <scope>NUCLEOTIDE SEQUENCE [LARGE SCALE GENOMIC DNA]</scope>
    <source>
        <strain evidence="7 8">DSM 45627</strain>
    </source>
</reference>
<dbReference type="Pfam" id="PF00005">
    <property type="entry name" value="ABC_tran"/>
    <property type="match status" value="1"/>
</dbReference>
<dbReference type="SMART" id="SM00382">
    <property type="entry name" value="AAA"/>
    <property type="match status" value="1"/>
</dbReference>
<organism evidence="7 8">
    <name type="scientific">Jatrophihabitans endophyticus</name>
    <dbReference type="NCBI Taxonomy" id="1206085"/>
    <lineage>
        <taxon>Bacteria</taxon>
        <taxon>Bacillati</taxon>
        <taxon>Actinomycetota</taxon>
        <taxon>Actinomycetes</taxon>
        <taxon>Jatrophihabitantales</taxon>
        <taxon>Jatrophihabitantaceae</taxon>
        <taxon>Jatrophihabitans</taxon>
    </lineage>
</organism>
<comment type="similarity">
    <text evidence="1">Belongs to the ABC transporter superfamily.</text>
</comment>
<dbReference type="RefSeq" id="WP_073391444.1">
    <property type="nucleotide sequence ID" value="NZ_FQVU01000004.1"/>
</dbReference>
<dbReference type="SUPFAM" id="SSF52540">
    <property type="entry name" value="P-loop containing nucleoside triphosphate hydrolases"/>
    <property type="match status" value="1"/>
</dbReference>
<evidence type="ECO:0000256" key="2">
    <source>
        <dbReference type="ARBA" id="ARBA00022448"/>
    </source>
</evidence>
<keyword evidence="8" id="KW-1185">Reference proteome</keyword>
<dbReference type="STRING" id="1206085.SAMN05443575_3251"/>
<dbReference type="CDD" id="cd03224">
    <property type="entry name" value="ABC_TM1139_LivF_branched"/>
    <property type="match status" value="1"/>
</dbReference>
<proteinExistence type="inferred from homology"/>
<dbReference type="PROSITE" id="PS50893">
    <property type="entry name" value="ABC_TRANSPORTER_2"/>
    <property type="match status" value="1"/>
</dbReference>
<dbReference type="Gene3D" id="3.40.50.300">
    <property type="entry name" value="P-loop containing nucleotide triphosphate hydrolases"/>
    <property type="match status" value="1"/>
</dbReference>
<dbReference type="InterPro" id="IPR027417">
    <property type="entry name" value="P-loop_NTPase"/>
</dbReference>
<evidence type="ECO:0000313" key="8">
    <source>
        <dbReference type="Proteomes" id="UP000186132"/>
    </source>
</evidence>
<dbReference type="GO" id="GO:0016887">
    <property type="term" value="F:ATP hydrolysis activity"/>
    <property type="evidence" value="ECO:0007669"/>
    <property type="project" value="InterPro"/>
</dbReference>
<dbReference type="PANTHER" id="PTHR43820">
    <property type="entry name" value="HIGH-AFFINITY BRANCHED-CHAIN AMINO ACID TRANSPORT ATP-BINDING PROTEIN LIVF"/>
    <property type="match status" value="1"/>
</dbReference>
<keyword evidence="4 7" id="KW-0067">ATP-binding</keyword>
<name>A0A1M5PZS7_9ACTN</name>
<evidence type="ECO:0000256" key="5">
    <source>
        <dbReference type="ARBA" id="ARBA00022970"/>
    </source>
</evidence>
<keyword evidence="3" id="KW-0547">Nucleotide-binding</keyword>
<dbReference type="AlphaFoldDB" id="A0A1M5PZS7"/>
<evidence type="ECO:0000313" key="7">
    <source>
        <dbReference type="EMBL" id="SHH07375.1"/>
    </source>
</evidence>
<dbReference type="InterPro" id="IPR052156">
    <property type="entry name" value="BCAA_Transport_ATP-bd_LivF"/>
</dbReference>
<dbReference type="PROSITE" id="PS00211">
    <property type="entry name" value="ABC_TRANSPORTER_1"/>
    <property type="match status" value="1"/>
</dbReference>
<accession>A0A1M5PZS7</accession>
<gene>
    <name evidence="7" type="ORF">SAMN05443575_3251</name>
</gene>
<sequence>MAEGLRIEGLTAGYAGIAAVRDVSLTVAPGEVVALLGPNGAGKSTTLLSAIGALAPMGGRVLFDGQDITGRTPDAVSRLGLALVPDSRGIFFDLTVRDHFRLAAPKGDKAAVEAMLDRFGALRGLMDRRAGLLSGGEQQMLALAKAFVTKPSVLMVDEMSLGLAPLIVQSLMPIMRRAAEEEGMGILLVEQHIEMALKVADRGIVLNRGAVRFEGPARELLTNRADVEASYMARA</sequence>
<feature type="domain" description="ABC transporter" evidence="6">
    <location>
        <begin position="5"/>
        <end position="233"/>
    </location>
</feature>
<dbReference type="InterPro" id="IPR003593">
    <property type="entry name" value="AAA+_ATPase"/>
</dbReference>
<keyword evidence="5" id="KW-0029">Amino-acid transport</keyword>
<evidence type="ECO:0000256" key="1">
    <source>
        <dbReference type="ARBA" id="ARBA00005417"/>
    </source>
</evidence>
<dbReference type="Proteomes" id="UP000186132">
    <property type="component" value="Unassembled WGS sequence"/>
</dbReference>
<dbReference type="OrthoDB" id="3463137at2"/>
<dbReference type="GO" id="GO:0015658">
    <property type="term" value="F:branched-chain amino acid transmembrane transporter activity"/>
    <property type="evidence" value="ECO:0007669"/>
    <property type="project" value="TreeGrafter"/>
</dbReference>
<dbReference type="GO" id="GO:0015807">
    <property type="term" value="P:L-amino acid transport"/>
    <property type="evidence" value="ECO:0007669"/>
    <property type="project" value="TreeGrafter"/>
</dbReference>
<dbReference type="InterPro" id="IPR003439">
    <property type="entry name" value="ABC_transporter-like_ATP-bd"/>
</dbReference>
<dbReference type="GO" id="GO:0005524">
    <property type="term" value="F:ATP binding"/>
    <property type="evidence" value="ECO:0007669"/>
    <property type="project" value="UniProtKB-KW"/>
</dbReference>
<evidence type="ECO:0000259" key="6">
    <source>
        <dbReference type="PROSITE" id="PS50893"/>
    </source>
</evidence>
<dbReference type="EMBL" id="FQVU01000004">
    <property type="protein sequence ID" value="SHH07375.1"/>
    <property type="molecule type" value="Genomic_DNA"/>
</dbReference>
<dbReference type="PANTHER" id="PTHR43820:SF4">
    <property type="entry name" value="HIGH-AFFINITY BRANCHED-CHAIN AMINO ACID TRANSPORT ATP-BINDING PROTEIN LIVF"/>
    <property type="match status" value="1"/>
</dbReference>
<protein>
    <submittedName>
        <fullName evidence="7">Amino acid/amide ABC transporter ATP-binding protein 2, HAAT family</fullName>
    </submittedName>
</protein>